<evidence type="ECO:0000256" key="4">
    <source>
        <dbReference type="ARBA" id="ARBA00022448"/>
    </source>
</evidence>
<comment type="caution">
    <text evidence="16">The sequence shown here is derived from an EMBL/GenBank/DDBJ whole genome shotgun (WGS) entry which is preliminary data.</text>
</comment>
<keyword evidence="11" id="KW-0406">Ion transport</keyword>
<comment type="subcellular location">
    <subcellularLocation>
        <location evidence="1">Endoplasmic reticulum membrane</location>
        <topology evidence="1">Single-pass type I membrane protein</topology>
    </subcellularLocation>
</comment>
<name>A0A2N5SHY6_9BASI</name>
<comment type="similarity">
    <text evidence="2">Belongs to the SARAF family.</text>
</comment>
<keyword evidence="12 15" id="KW-0472">Membrane</keyword>
<evidence type="ECO:0000256" key="7">
    <source>
        <dbReference type="ARBA" id="ARBA00022729"/>
    </source>
</evidence>
<reference evidence="18 19" key="1">
    <citation type="submission" date="2017-11" db="EMBL/GenBank/DDBJ databases">
        <title>De novo assembly and phasing of dikaryotic genomes from two isolates of Puccinia coronata f. sp. avenae, the causal agent of oat crown rust.</title>
        <authorList>
            <person name="Miller M.E."/>
            <person name="Zhang Y."/>
            <person name="Omidvar V."/>
            <person name="Sperschneider J."/>
            <person name="Schwessinger B."/>
            <person name="Raley C."/>
            <person name="Palmer J.M."/>
            <person name="Garnica D."/>
            <person name="Upadhyaya N."/>
            <person name="Rathjen J."/>
            <person name="Taylor J.M."/>
            <person name="Park R.F."/>
            <person name="Dodds P.N."/>
            <person name="Hirsch C.D."/>
            <person name="Kianian S.F."/>
            <person name="Figueroa M."/>
        </authorList>
    </citation>
    <scope>NUCLEOTIDE SEQUENCE [LARGE SCALE GENOMIC DNA]</scope>
    <source>
        <strain evidence="16">12NC29</strain>
        <strain evidence="17">12SD80</strain>
    </source>
</reference>
<dbReference type="EMBL" id="PGCI01000415">
    <property type="protein sequence ID" value="PLW27282.1"/>
    <property type="molecule type" value="Genomic_DNA"/>
</dbReference>
<keyword evidence="18" id="KW-1185">Reference proteome</keyword>
<feature type="region of interest" description="Disordered" evidence="14">
    <location>
        <begin position="161"/>
        <end position="200"/>
    </location>
</feature>
<gene>
    <name evidence="16" type="ORF">PCANC_17541</name>
    <name evidence="17" type="ORF">PCASD_18823</name>
</gene>
<keyword evidence="9" id="KW-0106">Calcium</keyword>
<evidence type="ECO:0000313" key="16">
    <source>
        <dbReference type="EMBL" id="PLW12870.1"/>
    </source>
</evidence>
<evidence type="ECO:0000256" key="9">
    <source>
        <dbReference type="ARBA" id="ARBA00022837"/>
    </source>
</evidence>
<evidence type="ECO:0000256" key="12">
    <source>
        <dbReference type="ARBA" id="ARBA00023136"/>
    </source>
</evidence>
<keyword evidence="7" id="KW-0732">Signal</keyword>
<evidence type="ECO:0000313" key="19">
    <source>
        <dbReference type="Proteomes" id="UP000235392"/>
    </source>
</evidence>
<evidence type="ECO:0000256" key="13">
    <source>
        <dbReference type="ARBA" id="ARBA00031116"/>
    </source>
</evidence>
<evidence type="ECO:0000256" key="1">
    <source>
        <dbReference type="ARBA" id="ARBA00004115"/>
    </source>
</evidence>
<feature type="transmembrane region" description="Helical" evidence="15">
    <location>
        <begin position="126"/>
        <end position="150"/>
    </location>
</feature>
<dbReference type="Pfam" id="PF06682">
    <property type="entry name" value="SARAF"/>
    <property type="match status" value="1"/>
</dbReference>
<evidence type="ECO:0000256" key="6">
    <source>
        <dbReference type="ARBA" id="ARBA00022692"/>
    </source>
</evidence>
<feature type="compositionally biased region" description="Low complexity" evidence="14">
    <location>
        <begin position="184"/>
        <end position="198"/>
    </location>
</feature>
<dbReference type="Proteomes" id="UP000235392">
    <property type="component" value="Unassembled WGS sequence"/>
</dbReference>
<dbReference type="PANTHER" id="PTHR15929">
    <property type="entry name" value="STORE-OPERATED CALCIUM ENTRY-ASSOCIATED REGULATORY FACTOR"/>
    <property type="match status" value="1"/>
</dbReference>
<evidence type="ECO:0000256" key="2">
    <source>
        <dbReference type="ARBA" id="ARBA00006833"/>
    </source>
</evidence>
<dbReference type="Proteomes" id="UP000235388">
    <property type="component" value="Unassembled WGS sequence"/>
</dbReference>
<organism evidence="16 18">
    <name type="scientific">Puccinia coronata f. sp. avenae</name>
    <dbReference type="NCBI Taxonomy" id="200324"/>
    <lineage>
        <taxon>Eukaryota</taxon>
        <taxon>Fungi</taxon>
        <taxon>Dikarya</taxon>
        <taxon>Basidiomycota</taxon>
        <taxon>Pucciniomycotina</taxon>
        <taxon>Pucciniomycetes</taxon>
        <taxon>Pucciniales</taxon>
        <taxon>Pucciniaceae</taxon>
        <taxon>Puccinia</taxon>
    </lineage>
</organism>
<feature type="region of interest" description="Disordered" evidence="14">
    <location>
        <begin position="215"/>
        <end position="275"/>
    </location>
</feature>
<dbReference type="EMBL" id="PGCJ01000968">
    <property type="protein sequence ID" value="PLW12870.1"/>
    <property type="molecule type" value="Genomic_DNA"/>
</dbReference>
<keyword evidence="6 15" id="KW-0812">Transmembrane</keyword>
<dbReference type="InterPro" id="IPR009567">
    <property type="entry name" value="SARAF"/>
</dbReference>
<keyword evidence="10 15" id="KW-1133">Transmembrane helix</keyword>
<sequence length="275" mass="29237">MASQKVLLSSIDTLTFYDGETTTFRRTSPVQQLSCSGPGCKLFRPDVIQCYNKGGSGTEIDWKCEADLPSKLRLGRVEVGCEGWSNSNDPYILKGSCALSYTLKADSSSSHGSSHDGKSTDTTASFWILFIVVAIVILYPVLRLLLLHFFPSLDSFLPAPSGGGGGGGGGPADPPPPYTPQQPPYKSSPSSSEPWRPGFWTGVATGSGASALFRSSQNRRNQPREHNCNSPHGGPSTGFGSGATYRGQGSSRDMDDNSNLGRIRTSTGFGGTQNR</sequence>
<evidence type="ECO:0000256" key="8">
    <source>
        <dbReference type="ARBA" id="ARBA00022824"/>
    </source>
</evidence>
<protein>
    <recommendedName>
        <fullName evidence="3">Store-operated calcium entry-associated regulatory factor</fullName>
    </recommendedName>
    <alternativeName>
        <fullName evidence="13">Transmembrane protein 66</fullName>
    </alternativeName>
</protein>
<evidence type="ECO:0000313" key="17">
    <source>
        <dbReference type="EMBL" id="PLW27282.1"/>
    </source>
</evidence>
<dbReference type="GO" id="GO:0005789">
    <property type="term" value="C:endoplasmic reticulum membrane"/>
    <property type="evidence" value="ECO:0007669"/>
    <property type="project" value="UniProtKB-SubCell"/>
</dbReference>
<accession>A0A2N5SHY6</accession>
<feature type="compositionally biased region" description="Pro residues" evidence="14">
    <location>
        <begin position="172"/>
        <end position="183"/>
    </location>
</feature>
<evidence type="ECO:0000256" key="14">
    <source>
        <dbReference type="SAM" id="MobiDB-lite"/>
    </source>
</evidence>
<feature type="compositionally biased region" description="Polar residues" evidence="14">
    <location>
        <begin position="247"/>
        <end position="267"/>
    </location>
</feature>
<evidence type="ECO:0000256" key="3">
    <source>
        <dbReference type="ARBA" id="ARBA00016584"/>
    </source>
</evidence>
<feature type="compositionally biased region" description="Gly residues" evidence="14">
    <location>
        <begin position="161"/>
        <end position="171"/>
    </location>
</feature>
<keyword evidence="8" id="KW-0256">Endoplasmic reticulum</keyword>
<keyword evidence="4" id="KW-0813">Transport</keyword>
<dbReference type="GO" id="GO:0006816">
    <property type="term" value="P:calcium ion transport"/>
    <property type="evidence" value="ECO:0007669"/>
    <property type="project" value="UniProtKB-KW"/>
</dbReference>
<dbReference type="STRING" id="200324.A0A2N5SHY6"/>
<dbReference type="PANTHER" id="PTHR15929:SF0">
    <property type="entry name" value="STORE-OPERATED CALCIUM ENTRY-ASSOCIATED REGULATORY FACTOR"/>
    <property type="match status" value="1"/>
</dbReference>
<keyword evidence="5" id="KW-0109">Calcium transport</keyword>
<evidence type="ECO:0000256" key="15">
    <source>
        <dbReference type="SAM" id="Phobius"/>
    </source>
</evidence>
<evidence type="ECO:0000256" key="5">
    <source>
        <dbReference type="ARBA" id="ARBA00022568"/>
    </source>
</evidence>
<evidence type="ECO:0000256" key="10">
    <source>
        <dbReference type="ARBA" id="ARBA00022989"/>
    </source>
</evidence>
<evidence type="ECO:0000313" key="18">
    <source>
        <dbReference type="Proteomes" id="UP000235388"/>
    </source>
</evidence>
<evidence type="ECO:0000256" key="11">
    <source>
        <dbReference type="ARBA" id="ARBA00023065"/>
    </source>
</evidence>
<dbReference type="GO" id="GO:2001256">
    <property type="term" value="P:regulation of store-operated calcium entry"/>
    <property type="evidence" value="ECO:0007669"/>
    <property type="project" value="InterPro"/>
</dbReference>
<dbReference type="OrthoDB" id="20303at2759"/>
<dbReference type="AlphaFoldDB" id="A0A2N5SHY6"/>
<proteinExistence type="inferred from homology"/>